<comment type="caution">
    <text evidence="1">The sequence shown here is derived from an EMBL/GenBank/DDBJ whole genome shotgun (WGS) entry which is preliminary data.</text>
</comment>
<evidence type="ECO:0000313" key="2">
    <source>
        <dbReference type="Proteomes" id="UP000824469"/>
    </source>
</evidence>
<keyword evidence="2" id="KW-1185">Reference proteome</keyword>
<dbReference type="AlphaFoldDB" id="A0AA38GNJ2"/>
<evidence type="ECO:0000313" key="1">
    <source>
        <dbReference type="EMBL" id="KAH9325303.1"/>
    </source>
</evidence>
<name>A0AA38GNJ2_TAXCH</name>
<dbReference type="EMBL" id="JAHRHJ020000002">
    <property type="protein sequence ID" value="KAH9325303.1"/>
    <property type="molecule type" value="Genomic_DNA"/>
</dbReference>
<feature type="non-terminal residue" evidence="1">
    <location>
        <position position="59"/>
    </location>
</feature>
<dbReference type="Proteomes" id="UP000824469">
    <property type="component" value="Unassembled WGS sequence"/>
</dbReference>
<feature type="non-terminal residue" evidence="1">
    <location>
        <position position="1"/>
    </location>
</feature>
<sequence>QEKSIINPVGISGSDQFVLRRYNFSFGISMATHTITVFGGIFGQSANTQAFGLALGVVW</sequence>
<reference evidence="1 2" key="1">
    <citation type="journal article" date="2021" name="Nat. Plants">
        <title>The Taxus genome provides insights into paclitaxel biosynthesis.</title>
        <authorList>
            <person name="Xiong X."/>
            <person name="Gou J."/>
            <person name="Liao Q."/>
            <person name="Li Y."/>
            <person name="Zhou Q."/>
            <person name="Bi G."/>
            <person name="Li C."/>
            <person name="Du R."/>
            <person name="Wang X."/>
            <person name="Sun T."/>
            <person name="Guo L."/>
            <person name="Liang H."/>
            <person name="Lu P."/>
            <person name="Wu Y."/>
            <person name="Zhang Z."/>
            <person name="Ro D.K."/>
            <person name="Shang Y."/>
            <person name="Huang S."/>
            <person name="Yan J."/>
        </authorList>
    </citation>
    <scope>NUCLEOTIDE SEQUENCE [LARGE SCALE GENOMIC DNA]</scope>
    <source>
        <strain evidence="1">Ta-2019</strain>
    </source>
</reference>
<gene>
    <name evidence="1" type="ORF">KI387_005481</name>
</gene>
<proteinExistence type="predicted"/>
<protein>
    <submittedName>
        <fullName evidence="1">Uncharacterized protein</fullName>
    </submittedName>
</protein>
<organism evidence="1 2">
    <name type="scientific">Taxus chinensis</name>
    <name type="common">Chinese yew</name>
    <name type="synonym">Taxus wallichiana var. chinensis</name>
    <dbReference type="NCBI Taxonomy" id="29808"/>
    <lineage>
        <taxon>Eukaryota</taxon>
        <taxon>Viridiplantae</taxon>
        <taxon>Streptophyta</taxon>
        <taxon>Embryophyta</taxon>
        <taxon>Tracheophyta</taxon>
        <taxon>Spermatophyta</taxon>
        <taxon>Pinopsida</taxon>
        <taxon>Pinidae</taxon>
        <taxon>Conifers II</taxon>
        <taxon>Cupressales</taxon>
        <taxon>Taxaceae</taxon>
        <taxon>Taxus</taxon>
    </lineage>
</organism>
<accession>A0AA38GNJ2</accession>